<keyword evidence="8" id="KW-1185">Reference proteome</keyword>
<gene>
    <name evidence="7" type="primary">pglW</name>
    <name evidence="7" type="ORF">P5G52_15695</name>
</gene>
<dbReference type="NCBIfam" id="NF033442">
    <property type="entry name" value="BREX_PglW"/>
    <property type="match status" value="1"/>
</dbReference>
<feature type="domain" description="Protein kinase" evidence="5">
    <location>
        <begin position="212"/>
        <end position="504"/>
    </location>
</feature>
<proteinExistence type="predicted"/>
<keyword evidence="3 7" id="KW-0418">Kinase</keyword>
<evidence type="ECO:0000313" key="7">
    <source>
        <dbReference type="EMBL" id="MDN4612311.1"/>
    </source>
</evidence>
<protein>
    <submittedName>
        <fullName evidence="7">BREX system serine/threonine kinase PglW</fullName>
    </submittedName>
</protein>
<dbReference type="Gene3D" id="1.10.510.10">
    <property type="entry name" value="Transferase(Phosphotransferase) domain 1"/>
    <property type="match status" value="2"/>
</dbReference>
<dbReference type="InterPro" id="IPR011528">
    <property type="entry name" value="NERD"/>
</dbReference>
<comment type="caution">
    <text evidence="7">The sequence shown here is derived from an EMBL/GenBank/DDBJ whole genome shotgun (WGS) entry which is preliminary data.</text>
</comment>
<feature type="domain" description="NERD" evidence="6">
    <location>
        <begin position="11"/>
        <end position="125"/>
    </location>
</feature>
<name>A0ABT8K4C7_9MICC</name>
<dbReference type="Pfam" id="PF08378">
    <property type="entry name" value="NERD"/>
    <property type="match status" value="1"/>
</dbReference>
<dbReference type="RefSeq" id="WP_301230151.1">
    <property type="nucleotide sequence ID" value="NZ_JAROCG010000002.1"/>
</dbReference>
<sequence>MEERWVEVSPSQFSHEIEGLRYLRSKLPDSTPFRAWTNFEFLDSQGRWHEVDALVLARGRLHLIELKYYSGRLKGNDTQWLRDGRRAEESPLLLARRKAQRFSSKLKDELRAWAKEKNVTIEDERKIVPFVQESVFLHHPGLVSDLQGATALNLYGLDERAGESNLPGISELILEEPRSDRVIGQNQEIILADLMTRIGLVQRRERTAGSWIIEDGALDEGDGWQDWRAYHQVVKQDTARIRFQVTDPGAGSTEKTRARKIAEHEYRVMNRLSHDGLLKPRDMVESDLGVGLVYPFNESMQRLDLWVAEQANGVRLADQLSIIRQVADAINYAHRNAVVHRGLSPKVVWVGAAKDRLRVQVSDWQTAGVAAEAATGLPGDDGVTRLFGSDVTSASHRTDDGWLTDAFRAPEGRWSAATTDRVALDIFGLGALTYYLVTRDRPAANAVALAERLREQGGLDIAPVLPQVGKALRAAVLEATRPVPRERLRTVQDFLNVLDSAPLAAVSEPDIDPLDAVPGALLGGGRFTVLRRLGKGSTALGLLVKDSEGPDGLEVERVLKLALNDKAAARLAAEAEVISLLKGARFAALVEGPISLGGRTALLLESAGSQTLDELIRDRGGRLSIDLLERFGTDLLDTIAALDKAGVDHRDIKPSNLGVREDSRKAKHLVLFDFSLSRAPATALDAGTPPYLDPFLGGVRPRFDTAAERYAAAVVLYEMATGHRPYYGDPLANPAAVPDEAAVEPRLFDPAVAPSLVEFFRKSLARDATQRHHTASEMLASWRSVFTRGTTTAPDDADELAAKATPETDLEEAGLSARALSALEPFGLKTVGDLVAVDAVRLNRLSGVAEPTRREVKSRAKQWRDRFGAGAQAHETGSLPALQDIAAALTASVASKRSPSREQMVSLILGREGHTEAFATQAQLAGALPVPVTPGRANQLLDALHKTWAENSASLEILRTLESVLDDRLTRLGGVAAGKELTTALLRQSASNDLRSDVARRLAEGLLRIVVDRRRAQIRAGEALGALELRRHDASVPVIAREPMLLDLADSLGREADAILDRSTPGEDVVPSDRVHASFRRIAEAAGVENPLLLDGLRLVRLAAESSRTAASTGAGELHRRDLDQSKALALTLRGISAGERLSAKEIQDRVRARFPSIPDLPRRPGLDELVERAGLGLRFDEVSQWYYSPSVGGDTTGLYSYLPTVVVQDEEDVDGGGAIGRRLEDSARRRSFLTLGSPADRIPKLVTVLESSYSAQVLDLTGILMDEMKRLTNQPSMPPWDLLLRADAEPADSRGGRGLAAIVARALPVVEDSIARALKEPDYGRAPRPVLLTEASPLVRYGHAQILRRLSDLAVARGQAVWLVVPQLASNQGPLLDGVPVQTSPNQFVRIDHAWVDTKAGQLLKTISAEGVFE</sequence>
<dbReference type="PANTHER" id="PTHR43289">
    <property type="entry name" value="MITOGEN-ACTIVATED PROTEIN KINASE KINASE KINASE 20-RELATED"/>
    <property type="match status" value="1"/>
</dbReference>
<dbReference type="PANTHER" id="PTHR43289:SF34">
    <property type="entry name" value="SERINE_THREONINE-PROTEIN KINASE YBDM-RELATED"/>
    <property type="match status" value="1"/>
</dbReference>
<evidence type="ECO:0000256" key="3">
    <source>
        <dbReference type="ARBA" id="ARBA00022777"/>
    </source>
</evidence>
<accession>A0ABT8K4C7</accession>
<keyword evidence="1" id="KW-0808">Transferase</keyword>
<evidence type="ECO:0000259" key="5">
    <source>
        <dbReference type="PROSITE" id="PS50011"/>
    </source>
</evidence>
<dbReference type="InterPro" id="IPR000719">
    <property type="entry name" value="Prot_kinase_dom"/>
</dbReference>
<dbReference type="SUPFAM" id="SSF47789">
    <property type="entry name" value="C-terminal domain of RNA polymerase alpha subunit"/>
    <property type="match status" value="1"/>
</dbReference>
<dbReference type="PROSITE" id="PS50011">
    <property type="entry name" value="PROTEIN_KINASE_DOM"/>
    <property type="match status" value="2"/>
</dbReference>
<organism evidence="7 8">
    <name type="scientific">Arthrobacter burdickii</name>
    <dbReference type="NCBI Taxonomy" id="3035920"/>
    <lineage>
        <taxon>Bacteria</taxon>
        <taxon>Bacillati</taxon>
        <taxon>Actinomycetota</taxon>
        <taxon>Actinomycetes</taxon>
        <taxon>Micrococcales</taxon>
        <taxon>Micrococcaceae</taxon>
        <taxon>Arthrobacter</taxon>
    </lineage>
</organism>
<keyword evidence="2" id="KW-0547">Nucleotide-binding</keyword>
<evidence type="ECO:0000256" key="1">
    <source>
        <dbReference type="ARBA" id="ARBA00022679"/>
    </source>
</evidence>
<dbReference type="SUPFAM" id="SSF56112">
    <property type="entry name" value="Protein kinase-like (PK-like)"/>
    <property type="match status" value="2"/>
</dbReference>
<evidence type="ECO:0000256" key="4">
    <source>
        <dbReference type="ARBA" id="ARBA00022840"/>
    </source>
</evidence>
<dbReference type="Proteomes" id="UP001174209">
    <property type="component" value="Unassembled WGS sequence"/>
</dbReference>
<dbReference type="Pfam" id="PF00069">
    <property type="entry name" value="Pkinase"/>
    <property type="match status" value="2"/>
</dbReference>
<evidence type="ECO:0000256" key="2">
    <source>
        <dbReference type="ARBA" id="ARBA00022741"/>
    </source>
</evidence>
<dbReference type="SMART" id="SM00220">
    <property type="entry name" value="S_TKc"/>
    <property type="match status" value="1"/>
</dbReference>
<evidence type="ECO:0000259" key="6">
    <source>
        <dbReference type="PROSITE" id="PS50965"/>
    </source>
</evidence>
<dbReference type="GO" id="GO:0016301">
    <property type="term" value="F:kinase activity"/>
    <property type="evidence" value="ECO:0007669"/>
    <property type="project" value="UniProtKB-KW"/>
</dbReference>
<evidence type="ECO:0000313" key="8">
    <source>
        <dbReference type="Proteomes" id="UP001174209"/>
    </source>
</evidence>
<dbReference type="InterPro" id="IPR049832">
    <property type="entry name" value="BREX_PglW"/>
</dbReference>
<reference evidence="7" key="1">
    <citation type="submission" date="2023-06" db="EMBL/GenBank/DDBJ databases">
        <title>MT1 and MT2 Draft Genomes of Novel Species.</title>
        <authorList>
            <person name="Venkateswaran K."/>
        </authorList>
    </citation>
    <scope>NUCLEOTIDE SEQUENCE</scope>
    <source>
        <strain evidence="7">IIF3SC-B10</strain>
    </source>
</reference>
<keyword evidence="4" id="KW-0067">ATP-binding</keyword>
<dbReference type="PROSITE" id="PS50965">
    <property type="entry name" value="NERD"/>
    <property type="match status" value="1"/>
</dbReference>
<dbReference type="InterPro" id="IPR011009">
    <property type="entry name" value="Kinase-like_dom_sf"/>
</dbReference>
<feature type="domain" description="Protein kinase" evidence="5">
    <location>
        <begin position="527"/>
        <end position="786"/>
    </location>
</feature>
<dbReference type="EMBL" id="JAROCG010000002">
    <property type="protein sequence ID" value="MDN4612311.1"/>
    <property type="molecule type" value="Genomic_DNA"/>
</dbReference>